<dbReference type="EMBL" id="CAJVRL010000056">
    <property type="protein sequence ID" value="CAG8954340.1"/>
    <property type="molecule type" value="Genomic_DNA"/>
</dbReference>
<evidence type="ECO:0000313" key="2">
    <source>
        <dbReference type="Proteomes" id="UP000696280"/>
    </source>
</evidence>
<sequence>MAELQRRIELQSIEDLQYLAANIRRGANEKIDQALPPMEGEGEDAMRKRVEEDVHAYINQVFQVISPNITINGLPPSPTLIEQVLSNNVSLSSGVIEEHEPFSHKLFSKAKDNARQEEDLIEEIAALRRKVPGVVVEKNKKRFKEETEADDEALRAVGERMKEEKEGNVLGVGRLERQEGVEAGWEMGIKGLQRTMKTMPEMVARSERARKAEEYVNGMHGK</sequence>
<accession>A0A9N9KU68</accession>
<evidence type="ECO:0008006" key="3">
    <source>
        <dbReference type="Google" id="ProtNLM"/>
    </source>
</evidence>
<dbReference type="InterPro" id="IPR013950">
    <property type="entry name" value="Mis14/Nsl1"/>
</dbReference>
<organism evidence="1 2">
    <name type="scientific">Hymenoscyphus fraxineus</name>
    <dbReference type="NCBI Taxonomy" id="746836"/>
    <lineage>
        <taxon>Eukaryota</taxon>
        <taxon>Fungi</taxon>
        <taxon>Dikarya</taxon>
        <taxon>Ascomycota</taxon>
        <taxon>Pezizomycotina</taxon>
        <taxon>Leotiomycetes</taxon>
        <taxon>Helotiales</taxon>
        <taxon>Helotiaceae</taxon>
        <taxon>Hymenoscyphus</taxon>
    </lineage>
</organism>
<comment type="caution">
    <text evidence="1">The sequence shown here is derived from an EMBL/GenBank/DDBJ whole genome shotgun (WGS) entry which is preliminary data.</text>
</comment>
<gene>
    <name evidence="1" type="ORF">HYFRA_00005964</name>
</gene>
<evidence type="ECO:0000313" key="1">
    <source>
        <dbReference type="EMBL" id="CAG8954340.1"/>
    </source>
</evidence>
<dbReference type="Pfam" id="PF08641">
    <property type="entry name" value="Mis14"/>
    <property type="match status" value="1"/>
</dbReference>
<dbReference type="PANTHER" id="PTHR31749">
    <property type="entry name" value="KINETOCHORE-ASSOCIATED PROTEIN NSL1 HOMOLOG"/>
    <property type="match status" value="1"/>
</dbReference>
<dbReference type="AlphaFoldDB" id="A0A9N9KU68"/>
<dbReference type="Proteomes" id="UP000696280">
    <property type="component" value="Unassembled WGS sequence"/>
</dbReference>
<dbReference type="OrthoDB" id="2135762at2759"/>
<dbReference type="PANTHER" id="PTHR31749:SF3">
    <property type="entry name" value="KINETOCHORE-ASSOCIATED PROTEIN NSL1 HOMOLOG"/>
    <property type="match status" value="1"/>
</dbReference>
<reference evidence="1" key="1">
    <citation type="submission" date="2021-07" db="EMBL/GenBank/DDBJ databases">
        <authorList>
            <person name="Durling M."/>
        </authorList>
    </citation>
    <scope>NUCLEOTIDE SEQUENCE</scope>
</reference>
<protein>
    <recommendedName>
        <fullName evidence="3">Kinetochore protein mis14</fullName>
    </recommendedName>
</protein>
<proteinExistence type="predicted"/>
<dbReference type="GO" id="GO:0000070">
    <property type="term" value="P:mitotic sister chromatid segregation"/>
    <property type="evidence" value="ECO:0007669"/>
    <property type="project" value="InterPro"/>
</dbReference>
<name>A0A9N9KU68_9HELO</name>
<dbReference type="GO" id="GO:0000444">
    <property type="term" value="C:MIS12/MIND type complex"/>
    <property type="evidence" value="ECO:0007669"/>
    <property type="project" value="TreeGrafter"/>
</dbReference>
<keyword evidence="2" id="KW-1185">Reference proteome</keyword>